<keyword evidence="5 6" id="KW-0472">Membrane</keyword>
<evidence type="ECO:0000256" key="1">
    <source>
        <dbReference type="ARBA" id="ARBA00004651"/>
    </source>
</evidence>
<keyword evidence="2" id="KW-0813">Transport</keyword>
<keyword evidence="4 6" id="KW-1133">Transmembrane helix</keyword>
<dbReference type="PANTHER" id="PTHR42718">
    <property type="entry name" value="MAJOR FACILITATOR SUPERFAMILY MULTIDRUG TRANSPORTER MFSC"/>
    <property type="match status" value="1"/>
</dbReference>
<dbReference type="PROSITE" id="PS50850">
    <property type="entry name" value="MFS"/>
    <property type="match status" value="1"/>
</dbReference>
<reference evidence="8" key="1">
    <citation type="submission" date="2023-03" db="EMBL/GenBank/DDBJ databases">
        <title>Amycolatopsis taiwanensis NBRC 103393.</title>
        <authorList>
            <person name="Ichikawa N."/>
            <person name="Sato H."/>
            <person name="Tonouchi N."/>
        </authorList>
    </citation>
    <scope>NUCLEOTIDE SEQUENCE</scope>
    <source>
        <strain evidence="8">NBRC 103393</strain>
    </source>
</reference>
<dbReference type="RefSeq" id="WP_432705780.1">
    <property type="nucleotide sequence ID" value="NZ_BSTI01000006.1"/>
</dbReference>
<dbReference type="Gene3D" id="1.20.1720.10">
    <property type="entry name" value="Multidrug resistance protein D"/>
    <property type="match status" value="1"/>
</dbReference>
<dbReference type="SUPFAM" id="SSF103473">
    <property type="entry name" value="MFS general substrate transporter"/>
    <property type="match status" value="1"/>
</dbReference>
<proteinExistence type="predicted"/>
<evidence type="ECO:0000256" key="4">
    <source>
        <dbReference type="ARBA" id="ARBA00022989"/>
    </source>
</evidence>
<dbReference type="InterPro" id="IPR020846">
    <property type="entry name" value="MFS_dom"/>
</dbReference>
<gene>
    <name evidence="8" type="ORF">Atai01_31500</name>
</gene>
<organism evidence="8 9">
    <name type="scientific">Amycolatopsis taiwanensis</name>
    <dbReference type="NCBI Taxonomy" id="342230"/>
    <lineage>
        <taxon>Bacteria</taxon>
        <taxon>Bacillati</taxon>
        <taxon>Actinomycetota</taxon>
        <taxon>Actinomycetes</taxon>
        <taxon>Pseudonocardiales</taxon>
        <taxon>Pseudonocardiaceae</taxon>
        <taxon>Amycolatopsis</taxon>
    </lineage>
</organism>
<evidence type="ECO:0000256" key="5">
    <source>
        <dbReference type="ARBA" id="ARBA00023136"/>
    </source>
</evidence>
<feature type="transmembrane region" description="Helical" evidence="6">
    <location>
        <begin position="85"/>
        <end position="107"/>
    </location>
</feature>
<dbReference type="Proteomes" id="UP001165136">
    <property type="component" value="Unassembled WGS sequence"/>
</dbReference>
<evidence type="ECO:0000313" key="8">
    <source>
        <dbReference type="EMBL" id="GLY66531.1"/>
    </source>
</evidence>
<evidence type="ECO:0000256" key="6">
    <source>
        <dbReference type="SAM" id="Phobius"/>
    </source>
</evidence>
<name>A0A9W6VHJ7_9PSEU</name>
<keyword evidence="9" id="KW-1185">Reference proteome</keyword>
<dbReference type="InterPro" id="IPR011701">
    <property type="entry name" value="MFS"/>
</dbReference>
<dbReference type="EMBL" id="BSTI01000006">
    <property type="protein sequence ID" value="GLY66531.1"/>
    <property type="molecule type" value="Genomic_DNA"/>
</dbReference>
<protein>
    <recommendedName>
        <fullName evidence="7">Major facilitator superfamily (MFS) profile domain-containing protein</fullName>
    </recommendedName>
</protein>
<evidence type="ECO:0000259" key="7">
    <source>
        <dbReference type="PROSITE" id="PS50850"/>
    </source>
</evidence>
<accession>A0A9W6VHJ7</accession>
<dbReference type="PANTHER" id="PTHR42718:SF9">
    <property type="entry name" value="MAJOR FACILITATOR SUPERFAMILY MULTIDRUG TRANSPORTER MFSC"/>
    <property type="match status" value="1"/>
</dbReference>
<dbReference type="AlphaFoldDB" id="A0A9W6VHJ7"/>
<keyword evidence="3 6" id="KW-0812">Transmembrane</keyword>
<evidence type="ECO:0000256" key="3">
    <source>
        <dbReference type="ARBA" id="ARBA00022692"/>
    </source>
</evidence>
<dbReference type="GO" id="GO:0022857">
    <property type="term" value="F:transmembrane transporter activity"/>
    <property type="evidence" value="ECO:0007669"/>
    <property type="project" value="InterPro"/>
</dbReference>
<evidence type="ECO:0000256" key="2">
    <source>
        <dbReference type="ARBA" id="ARBA00022448"/>
    </source>
</evidence>
<sequence>MFLAGVAVFTVASVLCSVTPSIGWLITGRVVQGIGAAALSPASLALLAAAHPLPSERVKAIGRWAGFSGIGLAAGPLGGGVPTDAFGWPAVFVVNLPIGAVLLLAGLRSLGESRNPSAPAIASRGGPVRSGGLTYRLIGV</sequence>
<dbReference type="GO" id="GO:0005886">
    <property type="term" value="C:plasma membrane"/>
    <property type="evidence" value="ECO:0007669"/>
    <property type="project" value="UniProtKB-SubCell"/>
</dbReference>
<comment type="subcellular location">
    <subcellularLocation>
        <location evidence="1">Cell membrane</location>
        <topology evidence="1">Multi-pass membrane protein</topology>
    </subcellularLocation>
</comment>
<feature type="domain" description="Major facilitator superfamily (MFS) profile" evidence="7">
    <location>
        <begin position="1"/>
        <end position="140"/>
    </location>
</feature>
<dbReference type="InterPro" id="IPR036259">
    <property type="entry name" value="MFS_trans_sf"/>
</dbReference>
<comment type="caution">
    <text evidence="8">The sequence shown here is derived from an EMBL/GenBank/DDBJ whole genome shotgun (WGS) entry which is preliminary data.</text>
</comment>
<evidence type="ECO:0000313" key="9">
    <source>
        <dbReference type="Proteomes" id="UP001165136"/>
    </source>
</evidence>
<dbReference type="Pfam" id="PF07690">
    <property type="entry name" value="MFS_1"/>
    <property type="match status" value="1"/>
</dbReference>
<feature type="transmembrane region" description="Helical" evidence="6">
    <location>
        <begin position="26"/>
        <end position="49"/>
    </location>
</feature>